<dbReference type="InterPro" id="IPR036034">
    <property type="entry name" value="PDZ_sf"/>
</dbReference>
<evidence type="ECO:0000259" key="3">
    <source>
        <dbReference type="Pfam" id="PF04495"/>
    </source>
</evidence>
<dbReference type="FunFam" id="2.30.42.10:FF:000107">
    <property type="entry name" value="26S proteasome non-ATPase regulatory subunit 9"/>
    <property type="match status" value="1"/>
</dbReference>
<evidence type="ECO:0000313" key="5">
    <source>
        <dbReference type="Proteomes" id="UP000245591"/>
    </source>
</evidence>
<evidence type="ECO:0000313" key="4">
    <source>
        <dbReference type="EMBL" id="PVZ98083.1"/>
    </source>
</evidence>
<protein>
    <recommendedName>
        <fullName evidence="2">Probable 26S proteasome regulatory subunit p27</fullName>
    </recommendedName>
</protein>
<keyword evidence="5" id="KW-1185">Reference proteome</keyword>
<dbReference type="SUPFAM" id="SSF50156">
    <property type="entry name" value="PDZ domain-like"/>
    <property type="match status" value="1"/>
</dbReference>
<reference evidence="4 5" key="1">
    <citation type="journal article" date="2018" name="MBio">
        <title>Comparative Genomics Reveals the Core Gene Toolbox for the Fungus-Insect Symbiosis.</title>
        <authorList>
            <person name="Wang Y."/>
            <person name="Stata M."/>
            <person name="Wang W."/>
            <person name="Stajich J.E."/>
            <person name="White M.M."/>
            <person name="Moncalvo J.M."/>
        </authorList>
    </citation>
    <scope>NUCLEOTIDE SEQUENCE [LARGE SCALE GENOMIC DNA]</scope>
    <source>
        <strain evidence="4 5">AUS-126-30</strain>
    </source>
</reference>
<dbReference type="InterPro" id="IPR035269">
    <property type="entry name" value="PSMD9"/>
</dbReference>
<dbReference type="GO" id="GO:0005634">
    <property type="term" value="C:nucleus"/>
    <property type="evidence" value="ECO:0007669"/>
    <property type="project" value="TreeGrafter"/>
</dbReference>
<dbReference type="Proteomes" id="UP000245591">
    <property type="component" value="Unassembled WGS sequence"/>
</dbReference>
<name>A0A2U1IZ79_SMIAN</name>
<evidence type="ECO:0000256" key="1">
    <source>
        <dbReference type="ARBA" id="ARBA00023186"/>
    </source>
</evidence>
<dbReference type="PANTHER" id="PTHR12651:SF1">
    <property type="entry name" value="26S PROTEASOME NON-ATPASE REGULATORY SUBUNIT 9"/>
    <property type="match status" value="1"/>
</dbReference>
<dbReference type="Pfam" id="PF04495">
    <property type="entry name" value="GRASP55_65"/>
    <property type="match status" value="1"/>
</dbReference>
<proteinExistence type="predicted"/>
<feature type="domain" description="PDZ GRASP-type" evidence="3">
    <location>
        <begin position="27"/>
        <end position="114"/>
    </location>
</feature>
<organism evidence="4 5">
    <name type="scientific">Smittium angustum</name>
    <dbReference type="NCBI Taxonomy" id="133377"/>
    <lineage>
        <taxon>Eukaryota</taxon>
        <taxon>Fungi</taxon>
        <taxon>Fungi incertae sedis</taxon>
        <taxon>Zoopagomycota</taxon>
        <taxon>Kickxellomycotina</taxon>
        <taxon>Harpellomycetes</taxon>
        <taxon>Harpellales</taxon>
        <taxon>Legeriomycetaceae</taxon>
        <taxon>Smittium</taxon>
    </lineage>
</organism>
<dbReference type="PANTHER" id="PTHR12651">
    <property type="entry name" value="26S PROTEASOME NON-ATPASE REGULATORY SUBUNIT 9"/>
    <property type="match status" value="1"/>
</dbReference>
<dbReference type="GO" id="GO:0005737">
    <property type="term" value="C:cytoplasm"/>
    <property type="evidence" value="ECO:0007669"/>
    <property type="project" value="TreeGrafter"/>
</dbReference>
<dbReference type="GO" id="GO:0070682">
    <property type="term" value="P:proteasome regulatory particle assembly"/>
    <property type="evidence" value="ECO:0007669"/>
    <property type="project" value="InterPro"/>
</dbReference>
<comment type="caution">
    <text evidence="4">The sequence shown here is derived from an EMBL/GenBank/DDBJ whole genome shotgun (WGS) entry which is preliminary data.</text>
</comment>
<sequence>MQKIEQNLVSYHAEVKITNKAVEFVPFCRIGNVSPNSPAEQSGILSGDKIIHFGNLNSTNYNNLQTLARTAKENIEKQIKIELERVEDGKIKKATINLIPSNNWGGTGLIGCSFNLL</sequence>
<accession>A0A2U1IZ79</accession>
<keyword evidence="1" id="KW-0143">Chaperone</keyword>
<dbReference type="Gene3D" id="2.30.42.10">
    <property type="match status" value="1"/>
</dbReference>
<dbReference type="EMBL" id="MBFU01000588">
    <property type="protein sequence ID" value="PVZ98083.1"/>
    <property type="molecule type" value="Genomic_DNA"/>
</dbReference>
<evidence type="ECO:0000256" key="2">
    <source>
        <dbReference type="ARBA" id="ARBA00068021"/>
    </source>
</evidence>
<dbReference type="AlphaFoldDB" id="A0A2U1IZ79"/>
<gene>
    <name evidence="4" type="ORF">BB558_005917</name>
</gene>
<dbReference type="InterPro" id="IPR024958">
    <property type="entry name" value="GRASP_PDZ"/>
</dbReference>